<organism evidence="8 9">
    <name type="scientific">Bursaphelenchus okinawaensis</name>
    <dbReference type="NCBI Taxonomy" id="465554"/>
    <lineage>
        <taxon>Eukaryota</taxon>
        <taxon>Metazoa</taxon>
        <taxon>Ecdysozoa</taxon>
        <taxon>Nematoda</taxon>
        <taxon>Chromadorea</taxon>
        <taxon>Rhabditida</taxon>
        <taxon>Tylenchina</taxon>
        <taxon>Tylenchomorpha</taxon>
        <taxon>Aphelenchoidea</taxon>
        <taxon>Aphelenchoididae</taxon>
        <taxon>Bursaphelenchus</taxon>
    </lineage>
</organism>
<dbReference type="PANTHER" id="PTHR19932:SF10">
    <property type="entry name" value="WD REPEAT AND HMG-BOX DNA-BINDING PROTEIN 1"/>
    <property type="match status" value="1"/>
</dbReference>
<feature type="compositionally biased region" description="Basic and acidic residues" evidence="5">
    <location>
        <begin position="525"/>
        <end position="534"/>
    </location>
</feature>
<dbReference type="GO" id="GO:0006261">
    <property type="term" value="P:DNA-templated DNA replication"/>
    <property type="evidence" value="ECO:0007669"/>
    <property type="project" value="TreeGrafter"/>
</dbReference>
<evidence type="ECO:0000256" key="5">
    <source>
        <dbReference type="SAM" id="MobiDB-lite"/>
    </source>
</evidence>
<accession>A0A811KMA6</accession>
<gene>
    <name evidence="8" type="ORF">BOKJ2_LOCUS6746</name>
</gene>
<feature type="domain" description="WDHD1/CFT4 second beta-propeller" evidence="6">
    <location>
        <begin position="60"/>
        <end position="348"/>
    </location>
</feature>
<dbReference type="InterPro" id="IPR048591">
    <property type="entry name" value="WDHD1/CFT4_hel"/>
</dbReference>
<protein>
    <recommendedName>
        <fullName evidence="10">Minichromosome loss protein Mcl1 middle region domain-containing protein</fullName>
    </recommendedName>
</protein>
<keyword evidence="3" id="KW-0677">Repeat</keyword>
<dbReference type="GO" id="GO:0006281">
    <property type="term" value="P:DNA repair"/>
    <property type="evidence" value="ECO:0007669"/>
    <property type="project" value="TreeGrafter"/>
</dbReference>
<feature type="compositionally biased region" description="Acidic residues" evidence="5">
    <location>
        <begin position="1"/>
        <end position="11"/>
    </location>
</feature>
<evidence type="ECO:0000313" key="9">
    <source>
        <dbReference type="Proteomes" id="UP000614601"/>
    </source>
</evidence>
<dbReference type="OrthoDB" id="427368at2759"/>
<dbReference type="EMBL" id="CAJFCW020000003">
    <property type="protein sequence ID" value="CAG9106562.1"/>
    <property type="molecule type" value="Genomic_DNA"/>
</dbReference>
<reference evidence="8" key="1">
    <citation type="submission" date="2020-09" db="EMBL/GenBank/DDBJ databases">
        <authorList>
            <person name="Kikuchi T."/>
        </authorList>
    </citation>
    <scope>NUCLEOTIDE SEQUENCE</scope>
    <source>
        <strain evidence="8">SH1</strain>
    </source>
</reference>
<evidence type="ECO:0000259" key="7">
    <source>
        <dbReference type="Pfam" id="PF20946"/>
    </source>
</evidence>
<evidence type="ECO:0000256" key="2">
    <source>
        <dbReference type="ARBA" id="ARBA00022574"/>
    </source>
</evidence>
<dbReference type="GO" id="GO:0000278">
    <property type="term" value="P:mitotic cell cycle"/>
    <property type="evidence" value="ECO:0007669"/>
    <property type="project" value="TreeGrafter"/>
</dbReference>
<dbReference type="PANTHER" id="PTHR19932">
    <property type="entry name" value="WD REPEAT AND HMG-BOX DNA BINDING PROTEIN"/>
    <property type="match status" value="1"/>
</dbReference>
<keyword evidence="9" id="KW-1185">Reference proteome</keyword>
<evidence type="ECO:0008006" key="10">
    <source>
        <dbReference type="Google" id="ProtNLM"/>
    </source>
</evidence>
<evidence type="ECO:0000256" key="4">
    <source>
        <dbReference type="ARBA" id="ARBA00023242"/>
    </source>
</evidence>
<sequence>MRIDSDEEFDDDRINNPDLDIVDEPVDEPIIEPFIEPIVPFAQPTVPEEPKGRKLPKLLHPGQFDAKDGQKCLVWNRFGKIVAIENDDDNCVEVNFNDASVSEDFAEDNFNSNYCLADMNATTVVLASKKNEDKQSVLYVRNVTAWNRESRVWTKVMPEKEVIKACVCGQDFVAVYTDMRFLRIYSLNGVQRLVMSVANHVHAVVASQKQIAVITTSSLLEDGDNEEYQYNVEIMDVNVFKSNVISRRNKVQIATSFDSELSWISFTNKGHLVTMDSLFMVRVLNETNLWIPVFNGADELKDIDDNIWPIYVTEQPSPQFRYLYLRNRSHPSLKKTEVTTVSALKLPIQTSDNEKESELEAELLLNDFLTNTNRNSEQDVLKLLKEHSALMIKLFSEALKDGKEGKALEMAQLSRQLQTIQILCNFAAKQNRTVLSDKVAEVGRTYKENPQKENRATPSSTTTTPALKRMELKRRTTILPDVNNTTESLDISMNVSVDTNVQTFNDATAPAPLNPFKRQSAFGDKSPEKKKSKDLFGSLMK</sequence>
<dbReference type="GO" id="GO:0043596">
    <property type="term" value="C:nuclear replication fork"/>
    <property type="evidence" value="ECO:0007669"/>
    <property type="project" value="TreeGrafter"/>
</dbReference>
<dbReference type="Pfam" id="PF12341">
    <property type="entry name" value="Mcl1_mid"/>
    <property type="match status" value="1"/>
</dbReference>
<keyword evidence="4" id="KW-0539">Nucleus</keyword>
<dbReference type="Proteomes" id="UP000614601">
    <property type="component" value="Unassembled WGS sequence"/>
</dbReference>
<comment type="subcellular location">
    <subcellularLocation>
        <location evidence="1">Nucleus</location>
    </subcellularLocation>
</comment>
<evidence type="ECO:0000256" key="3">
    <source>
        <dbReference type="ARBA" id="ARBA00022737"/>
    </source>
</evidence>
<dbReference type="EMBL" id="CAJFDH010000003">
    <property type="protein sequence ID" value="CAD5216755.1"/>
    <property type="molecule type" value="Genomic_DNA"/>
</dbReference>
<evidence type="ECO:0000313" key="8">
    <source>
        <dbReference type="EMBL" id="CAD5216755.1"/>
    </source>
</evidence>
<evidence type="ECO:0000259" key="6">
    <source>
        <dbReference type="Pfam" id="PF12341"/>
    </source>
</evidence>
<dbReference type="Proteomes" id="UP000783686">
    <property type="component" value="Unassembled WGS sequence"/>
</dbReference>
<dbReference type="Pfam" id="PF20946">
    <property type="entry name" value="Ctf4_C"/>
    <property type="match status" value="1"/>
</dbReference>
<feature type="domain" description="WDHD1/CFT4 helical bundle" evidence="7">
    <location>
        <begin position="364"/>
        <end position="444"/>
    </location>
</feature>
<feature type="region of interest" description="Disordered" evidence="5">
    <location>
        <begin position="1"/>
        <end position="22"/>
    </location>
</feature>
<keyword evidence="2" id="KW-0853">WD repeat</keyword>
<proteinExistence type="predicted"/>
<dbReference type="GO" id="GO:0003682">
    <property type="term" value="F:chromatin binding"/>
    <property type="evidence" value="ECO:0007669"/>
    <property type="project" value="TreeGrafter"/>
</dbReference>
<feature type="region of interest" description="Disordered" evidence="5">
    <location>
        <begin position="506"/>
        <end position="541"/>
    </location>
</feature>
<name>A0A811KMA6_9BILA</name>
<evidence type="ECO:0000256" key="1">
    <source>
        <dbReference type="ARBA" id="ARBA00004123"/>
    </source>
</evidence>
<comment type="caution">
    <text evidence="8">The sequence shown here is derived from an EMBL/GenBank/DDBJ whole genome shotgun (WGS) entry which is preliminary data.</text>
</comment>
<dbReference type="AlphaFoldDB" id="A0A811KMA6"/>
<dbReference type="InterPro" id="IPR022100">
    <property type="entry name" value="WDHD1/CFT4_beta-prop_2nd"/>
</dbReference>